<evidence type="ECO:0000256" key="9">
    <source>
        <dbReference type="ARBA" id="ARBA00022824"/>
    </source>
</evidence>
<dbReference type="PANTHER" id="PTHR24292:SF54">
    <property type="entry name" value="CYP9F3-RELATED"/>
    <property type="match status" value="1"/>
</dbReference>
<dbReference type="InterPro" id="IPR002403">
    <property type="entry name" value="Cyt_P450_E_grp-IV"/>
</dbReference>
<accession>A0A9P0WYE9</accession>
<evidence type="ECO:0000256" key="10">
    <source>
        <dbReference type="ARBA" id="ARBA00022848"/>
    </source>
</evidence>
<organism evidence="17 18">
    <name type="scientific">Pieris brassicae</name>
    <name type="common">White butterfly</name>
    <name type="synonym">Large white butterfly</name>
    <dbReference type="NCBI Taxonomy" id="7116"/>
    <lineage>
        <taxon>Eukaryota</taxon>
        <taxon>Metazoa</taxon>
        <taxon>Ecdysozoa</taxon>
        <taxon>Arthropoda</taxon>
        <taxon>Hexapoda</taxon>
        <taxon>Insecta</taxon>
        <taxon>Pterygota</taxon>
        <taxon>Neoptera</taxon>
        <taxon>Endopterygota</taxon>
        <taxon>Lepidoptera</taxon>
        <taxon>Glossata</taxon>
        <taxon>Ditrysia</taxon>
        <taxon>Papilionoidea</taxon>
        <taxon>Pieridae</taxon>
        <taxon>Pierinae</taxon>
        <taxon>Pieris</taxon>
    </lineage>
</organism>
<dbReference type="InterPro" id="IPR050476">
    <property type="entry name" value="Insect_CytP450_Detox"/>
</dbReference>
<evidence type="ECO:0000256" key="7">
    <source>
        <dbReference type="ARBA" id="ARBA00022617"/>
    </source>
</evidence>
<dbReference type="Pfam" id="PF00067">
    <property type="entry name" value="p450"/>
    <property type="match status" value="2"/>
</dbReference>
<dbReference type="EMBL" id="CALOZG010000001">
    <property type="protein sequence ID" value="CAH3909299.1"/>
    <property type="molecule type" value="Genomic_DNA"/>
</dbReference>
<keyword evidence="9" id="KW-0256">Endoplasmic reticulum</keyword>
<comment type="caution">
    <text evidence="17">The sequence shown here is derived from an EMBL/GenBank/DDBJ whole genome shotgun (WGS) entry which is preliminary data.</text>
</comment>
<feature type="transmembrane region" description="Helical" evidence="16">
    <location>
        <begin position="521"/>
        <end position="545"/>
    </location>
</feature>
<keyword evidence="16" id="KW-1133">Transmembrane helix</keyword>
<comment type="cofactor">
    <cofactor evidence="1">
        <name>heme</name>
        <dbReference type="ChEBI" id="CHEBI:30413"/>
    </cofactor>
</comment>
<dbReference type="PRINTS" id="PR00385">
    <property type="entry name" value="P450"/>
</dbReference>
<comment type="similarity">
    <text evidence="5">Belongs to the cytochrome P450 family.</text>
</comment>
<protein>
    <recommendedName>
        <fullName evidence="6">unspecific monooxygenase</fullName>
        <ecNumber evidence="6">1.14.14.1</ecNumber>
    </recommendedName>
</protein>
<keyword evidence="18" id="KW-1185">Reference proteome</keyword>
<keyword evidence="13" id="KW-0503">Monooxygenase</keyword>
<evidence type="ECO:0000256" key="14">
    <source>
        <dbReference type="ARBA" id="ARBA00023136"/>
    </source>
</evidence>
<evidence type="ECO:0000256" key="1">
    <source>
        <dbReference type="ARBA" id="ARBA00001971"/>
    </source>
</evidence>
<evidence type="ECO:0000256" key="3">
    <source>
        <dbReference type="ARBA" id="ARBA00004174"/>
    </source>
</evidence>
<dbReference type="AlphaFoldDB" id="A0A9P0WYE9"/>
<evidence type="ECO:0000256" key="15">
    <source>
        <dbReference type="ARBA" id="ARBA00047827"/>
    </source>
</evidence>
<sequence length="1057" mass="123231">MLFLIWTGVLIGVIYIYLRRAHSRFTPYDVKQLPPLPFIGNVLPLILRKIHFVEDLSRYYDSFPEERFIGKYEFTNPVIIVRDLELIKKITIKDFEYFLDHRAFTDEKVEPIFARNLFSLRGDEWKDMRSTLSPAFTSSKIRVMVPFMEEVGNQMMAALKKQIKANGGQPVEIDCRDLTRRYANDVIATCAFGLKVDSHADGDTKFFEMGRNAAEFKMRQMIMFFAYSAFPTFVKWMKMTLFSKETTSFFRSLVIDTMRNREAHNILRPDMIHLLMEAKKGHLNHDETSKERDAGFATVEESAVGKKHINRTWSDNDLIAQAVLFFIAGFETVSSAMSFAIRELALHKDIQDRLAKDIREDFNKNNGKIDYTSIQNLPYLDNVISEVLRLWTPGFQLDRICTKPYNLGKPNKNSQKDYILQKGDQLIIPVWCIHRNPKYFPDPEKFDPERFADDKKDLIKPMTYMPFGIGPRNCIGSRFALLELKMLIYQILLHMEVLPSERTVLETVFSKNTFNLNLEGGFLSIKIMLFLIWTGVLIAVIYVYLRRIYSRFTPYDVKQFPPLLFIGNVLPLILRKMHFVEDLSRYYDSFPEERFVGKYEFTNPIIIVRDMELIKKITIKDFDYFLDHRGFTDEKVEPVFARNLFSLRGDEWKDMRSTLSPAFTSSKIRVMVPFMEEVGNQMMAVLKKQIKANGGKPVEIDSRDLTRRYANDVIATCAFGLKVDSYTEGDTKFFEMGKNAAQFKMRQMIMFFAYSAFPALVKFMKMTLFSKETTSFFRNLVIDTMRNREAHNILRPDMIHLLMEAKKGQLNHDEKSKERDAGFATVEESAVGKRHINRTWSDNDLIAQAMLFFIAGFEGTSAAMSFALRELALHKDIQDQLAKDIREDSKRNNGKIDYMSIQDLPYLDKVVSEVLRLWTPGFQLDRICTKPYNLGRPNNNTDKEYILQKGEQIIIPVWCLHRNPEFFPDPEKFDPERFADDKKDLIKPMTYMPFGVGPRNCIGSRFALLEIKMLIYQILLHMEVLPSEKTVLNPVFSKDTFNLNLEGGFWLNFKIRE</sequence>
<gene>
    <name evidence="17" type="ORF">PIBRA_LOCUS969</name>
</gene>
<keyword evidence="7" id="KW-0349">Heme</keyword>
<keyword evidence="10" id="KW-0492">Microsome</keyword>
<evidence type="ECO:0000256" key="6">
    <source>
        <dbReference type="ARBA" id="ARBA00012109"/>
    </source>
</evidence>
<dbReference type="InterPro" id="IPR036396">
    <property type="entry name" value="Cyt_P450_sf"/>
</dbReference>
<dbReference type="GO" id="GO:0005506">
    <property type="term" value="F:iron ion binding"/>
    <property type="evidence" value="ECO:0007669"/>
    <property type="project" value="InterPro"/>
</dbReference>
<comment type="function">
    <text evidence="2">May be involved in the metabolism of insect hormones and in the breakdown of synthetic insecticides.</text>
</comment>
<dbReference type="InterPro" id="IPR001128">
    <property type="entry name" value="Cyt_P450"/>
</dbReference>
<keyword evidence="16" id="KW-0812">Transmembrane</keyword>
<dbReference type="SUPFAM" id="SSF48264">
    <property type="entry name" value="Cytochrome P450"/>
    <property type="match status" value="2"/>
</dbReference>
<evidence type="ECO:0000256" key="5">
    <source>
        <dbReference type="ARBA" id="ARBA00010617"/>
    </source>
</evidence>
<reference evidence="17" key="1">
    <citation type="submission" date="2022-05" db="EMBL/GenBank/DDBJ databases">
        <authorList>
            <person name="Okamura Y."/>
        </authorList>
    </citation>
    <scope>NUCLEOTIDE SEQUENCE</scope>
</reference>
<name>A0A9P0WYE9_PIEBR</name>
<evidence type="ECO:0000256" key="16">
    <source>
        <dbReference type="SAM" id="Phobius"/>
    </source>
</evidence>
<dbReference type="PROSITE" id="PS00086">
    <property type="entry name" value="CYTOCHROME_P450"/>
    <property type="match status" value="2"/>
</dbReference>
<evidence type="ECO:0000256" key="2">
    <source>
        <dbReference type="ARBA" id="ARBA00003690"/>
    </source>
</evidence>
<dbReference type="Proteomes" id="UP001152562">
    <property type="component" value="Unassembled WGS sequence"/>
</dbReference>
<dbReference type="CDD" id="cd11056">
    <property type="entry name" value="CYP6-like"/>
    <property type="match status" value="2"/>
</dbReference>
<dbReference type="PANTHER" id="PTHR24292">
    <property type="entry name" value="CYTOCHROME P450"/>
    <property type="match status" value="1"/>
</dbReference>
<evidence type="ECO:0000256" key="12">
    <source>
        <dbReference type="ARBA" id="ARBA00023004"/>
    </source>
</evidence>
<evidence type="ECO:0000256" key="13">
    <source>
        <dbReference type="ARBA" id="ARBA00023033"/>
    </source>
</evidence>
<keyword evidence="11" id="KW-0560">Oxidoreductase</keyword>
<evidence type="ECO:0000313" key="18">
    <source>
        <dbReference type="Proteomes" id="UP001152562"/>
    </source>
</evidence>
<evidence type="ECO:0000256" key="8">
    <source>
        <dbReference type="ARBA" id="ARBA00022723"/>
    </source>
</evidence>
<dbReference type="EC" id="1.14.14.1" evidence="6"/>
<dbReference type="Gene3D" id="1.10.630.10">
    <property type="entry name" value="Cytochrome P450"/>
    <property type="match status" value="2"/>
</dbReference>
<dbReference type="GO" id="GO:0016712">
    <property type="term" value="F:oxidoreductase activity, acting on paired donors, with incorporation or reduction of molecular oxygen, reduced flavin or flavoprotein as one donor, and incorporation of one atom of oxygen"/>
    <property type="evidence" value="ECO:0007669"/>
    <property type="project" value="UniProtKB-EC"/>
</dbReference>
<proteinExistence type="inferred from homology"/>
<evidence type="ECO:0000256" key="11">
    <source>
        <dbReference type="ARBA" id="ARBA00023002"/>
    </source>
</evidence>
<dbReference type="PRINTS" id="PR00465">
    <property type="entry name" value="EP450IV"/>
</dbReference>
<dbReference type="InterPro" id="IPR017972">
    <property type="entry name" value="Cyt_P450_CS"/>
</dbReference>
<keyword evidence="12" id="KW-0408">Iron</keyword>
<dbReference type="GO" id="GO:0005789">
    <property type="term" value="C:endoplasmic reticulum membrane"/>
    <property type="evidence" value="ECO:0007669"/>
    <property type="project" value="UniProtKB-SubCell"/>
</dbReference>
<keyword evidence="14 16" id="KW-0472">Membrane</keyword>
<dbReference type="FunFam" id="1.10.630.10:FF:000042">
    <property type="entry name" value="Cytochrome P450"/>
    <property type="match status" value="2"/>
</dbReference>
<evidence type="ECO:0000256" key="4">
    <source>
        <dbReference type="ARBA" id="ARBA00004406"/>
    </source>
</evidence>
<feature type="transmembrane region" description="Helical" evidence="16">
    <location>
        <begin position="748"/>
        <end position="769"/>
    </location>
</feature>
<comment type="catalytic activity">
    <reaction evidence="15">
        <text>an organic molecule + reduced [NADPH--hemoprotein reductase] + O2 = an alcohol + oxidized [NADPH--hemoprotein reductase] + H2O + H(+)</text>
        <dbReference type="Rhea" id="RHEA:17149"/>
        <dbReference type="Rhea" id="RHEA-COMP:11964"/>
        <dbReference type="Rhea" id="RHEA-COMP:11965"/>
        <dbReference type="ChEBI" id="CHEBI:15377"/>
        <dbReference type="ChEBI" id="CHEBI:15378"/>
        <dbReference type="ChEBI" id="CHEBI:15379"/>
        <dbReference type="ChEBI" id="CHEBI:30879"/>
        <dbReference type="ChEBI" id="CHEBI:57618"/>
        <dbReference type="ChEBI" id="CHEBI:58210"/>
        <dbReference type="ChEBI" id="CHEBI:142491"/>
        <dbReference type="EC" id="1.14.14.1"/>
    </reaction>
</comment>
<comment type="subcellular location">
    <subcellularLocation>
        <location evidence="4">Endoplasmic reticulum membrane</location>
        <topology evidence="4">Peripheral membrane protein</topology>
    </subcellularLocation>
    <subcellularLocation>
        <location evidence="3">Microsome membrane</location>
        <topology evidence="3">Peripheral membrane protein</topology>
    </subcellularLocation>
</comment>
<dbReference type="GO" id="GO:0020037">
    <property type="term" value="F:heme binding"/>
    <property type="evidence" value="ECO:0007669"/>
    <property type="project" value="InterPro"/>
</dbReference>
<keyword evidence="8" id="KW-0479">Metal-binding</keyword>
<evidence type="ECO:0000313" key="17">
    <source>
        <dbReference type="EMBL" id="CAH3909299.1"/>
    </source>
</evidence>